<feature type="domain" description="Response regulatory" evidence="2">
    <location>
        <begin position="134"/>
        <end position="247"/>
    </location>
</feature>
<comment type="caution">
    <text evidence="3">The sequence shown here is derived from an EMBL/GenBank/DDBJ whole genome shotgun (WGS) entry which is preliminary data.</text>
</comment>
<organism evidence="3 4">
    <name type="scientific">Tepidicaulis marinus</name>
    <dbReference type="NCBI Taxonomy" id="1333998"/>
    <lineage>
        <taxon>Bacteria</taxon>
        <taxon>Pseudomonadati</taxon>
        <taxon>Pseudomonadota</taxon>
        <taxon>Alphaproteobacteria</taxon>
        <taxon>Hyphomicrobiales</taxon>
        <taxon>Parvibaculaceae</taxon>
        <taxon>Tepidicaulis</taxon>
    </lineage>
</organism>
<dbReference type="Pfam" id="PF00072">
    <property type="entry name" value="Response_reg"/>
    <property type="match status" value="1"/>
</dbReference>
<keyword evidence="1" id="KW-0597">Phosphoprotein</keyword>
<dbReference type="SMART" id="SM00448">
    <property type="entry name" value="REC"/>
    <property type="match status" value="1"/>
</dbReference>
<keyword evidence="4" id="KW-1185">Reference proteome</keyword>
<dbReference type="RefSeq" id="WP_045442614.1">
    <property type="nucleotide sequence ID" value="NZ_BBIO01000002.1"/>
</dbReference>
<protein>
    <submittedName>
        <fullName evidence="3">Two-component response regulator</fullName>
    </submittedName>
</protein>
<dbReference type="Gene3D" id="3.40.50.2300">
    <property type="match status" value="1"/>
</dbReference>
<dbReference type="EMBL" id="BBIO01000002">
    <property type="protein sequence ID" value="GAK44027.1"/>
    <property type="molecule type" value="Genomic_DNA"/>
</dbReference>
<evidence type="ECO:0000313" key="4">
    <source>
        <dbReference type="Proteomes" id="UP000028702"/>
    </source>
</evidence>
<proteinExistence type="predicted"/>
<dbReference type="AlphaFoldDB" id="A0A081B7K9"/>
<evidence type="ECO:0000259" key="2">
    <source>
        <dbReference type="PROSITE" id="PS50110"/>
    </source>
</evidence>
<dbReference type="Gene3D" id="1.20.140.160">
    <property type="match status" value="1"/>
</dbReference>
<gene>
    <name evidence="3" type="ORF">M2A_0526</name>
</gene>
<sequence length="256" mass="28028">MLTKEVNILRQYLRALTNDQLLGDEVARSALAEINLEPFEAMPESARLPLLFQSVYEIWNNAHAAPQSARVFSNSALLQSVSPEQDLSRQVLLMVDVLGFPIQLAAQIVNQSLEVTEAFLDTARERANVTLEGTAIIIEDEPLIAEEIADLVSAQGVKVLGKARTKNEAVALAERVRPDLLLADYDLGTGGTGLDAVKEITAEQDTVAIFITAYPDDVLTGEDFEPAFVVTKPYRDQSIKAALWQALTKPRAVLVE</sequence>
<evidence type="ECO:0000313" key="3">
    <source>
        <dbReference type="EMBL" id="GAK44027.1"/>
    </source>
</evidence>
<dbReference type="GO" id="GO:0000160">
    <property type="term" value="P:phosphorelay signal transduction system"/>
    <property type="evidence" value="ECO:0007669"/>
    <property type="project" value="InterPro"/>
</dbReference>
<dbReference type="STRING" id="1333998.M2A_0526"/>
<dbReference type="InterPro" id="IPR011006">
    <property type="entry name" value="CheY-like_superfamily"/>
</dbReference>
<feature type="modified residue" description="4-aspartylphosphate" evidence="1">
    <location>
        <position position="184"/>
    </location>
</feature>
<dbReference type="eggNOG" id="COG0784">
    <property type="taxonomic scope" value="Bacteria"/>
</dbReference>
<reference evidence="3 4" key="1">
    <citation type="submission" date="2014-07" db="EMBL/GenBank/DDBJ databases">
        <title>Tepidicaulis marinum gen. nov., sp. nov., a novel marine bacterium denitrifying nitrate to nitrous oxide strictly under microaerobic conditions.</title>
        <authorList>
            <person name="Takeuchi M."/>
            <person name="Yamagishi T."/>
            <person name="Kamagata Y."/>
            <person name="Oshima K."/>
            <person name="Hattori M."/>
            <person name="Katayama T."/>
            <person name="Hanada S."/>
            <person name="Tamaki H."/>
            <person name="Marumo K."/>
            <person name="Maeda H."/>
            <person name="Nedachi M."/>
            <person name="Iwasaki W."/>
            <person name="Suwa Y."/>
            <person name="Sakata S."/>
        </authorList>
    </citation>
    <scope>NUCLEOTIDE SEQUENCE [LARGE SCALE GENOMIC DNA]</scope>
    <source>
        <strain evidence="3 4">MA2</strain>
    </source>
</reference>
<evidence type="ECO:0000256" key="1">
    <source>
        <dbReference type="PROSITE-ProRule" id="PRU00169"/>
    </source>
</evidence>
<name>A0A081B7K9_9HYPH</name>
<dbReference type="InterPro" id="IPR001789">
    <property type="entry name" value="Sig_transdc_resp-reg_receiver"/>
</dbReference>
<dbReference type="PROSITE" id="PS50110">
    <property type="entry name" value="RESPONSE_REGULATORY"/>
    <property type="match status" value="1"/>
</dbReference>
<dbReference type="SUPFAM" id="SSF52172">
    <property type="entry name" value="CheY-like"/>
    <property type="match status" value="1"/>
</dbReference>
<accession>A0A081B7K9</accession>
<dbReference type="Proteomes" id="UP000028702">
    <property type="component" value="Unassembled WGS sequence"/>
</dbReference>